<dbReference type="CDD" id="cd00085">
    <property type="entry name" value="HNHc"/>
    <property type="match status" value="1"/>
</dbReference>
<dbReference type="Gene3D" id="1.10.30.50">
    <property type="match status" value="1"/>
</dbReference>
<name>A0ABP9VEH4_9DEIO</name>
<organism evidence="1 2">
    <name type="scientific">Deinococcus xinjiangensis</name>
    <dbReference type="NCBI Taxonomy" id="457454"/>
    <lineage>
        <taxon>Bacteria</taxon>
        <taxon>Thermotogati</taxon>
        <taxon>Deinococcota</taxon>
        <taxon>Deinococci</taxon>
        <taxon>Deinococcales</taxon>
        <taxon>Deinococcaceae</taxon>
        <taxon>Deinococcus</taxon>
    </lineage>
</organism>
<proteinExistence type="predicted"/>
<protein>
    <recommendedName>
        <fullName evidence="3">HNH nuclease domain-containing protein</fullName>
    </recommendedName>
</protein>
<sequence>MSRDELPNCLAATRYHGRHVPGSIPTDSPLGSMMTGREILAALLRHESKSNTYKFALIRALNDLALEHPLAVTGDVVVPLRRVAERWLVYYWPFVGEKPVYQGARAMKGDSVTQDISFRPALSALRAAWEALPHASDHPAEGALLLTDYRAGRERLPTTLRQQTETTVKVIMQAVRQPVRYAGGTGPHALFSLPSPAASLPGTPLPGTLSAEPAFTVPLVVWEALRELSLWVEALCLHEWSLYVEQVRQEPAVGRGQVFSLLTAMPEGRVALTWERHQVRLLMLAGHNFQCPWTGLNLSPTRFDLDHLIPISAFPINELWNLLPSDPQHNSHVKRHRIPSVQRLQQALPLLSQTYQHLGQAGITSQVLTRDAQQRFGQGLTAPLLALAATDLADAVANSRNVPRY</sequence>
<gene>
    <name evidence="1" type="ORF">Dxin01_03398</name>
</gene>
<reference evidence="1 2" key="1">
    <citation type="submission" date="2024-02" db="EMBL/GenBank/DDBJ databases">
        <title>Deinococcus xinjiangensis NBRC 107630.</title>
        <authorList>
            <person name="Ichikawa N."/>
            <person name="Katano-Makiyama Y."/>
            <person name="Hidaka K."/>
        </authorList>
    </citation>
    <scope>NUCLEOTIDE SEQUENCE [LARGE SCALE GENOMIC DNA]</scope>
    <source>
        <strain evidence="1 2">NBRC 107630</strain>
    </source>
</reference>
<accession>A0ABP9VEH4</accession>
<keyword evidence="2" id="KW-1185">Reference proteome</keyword>
<dbReference type="Proteomes" id="UP001458946">
    <property type="component" value="Unassembled WGS sequence"/>
</dbReference>
<dbReference type="InterPro" id="IPR003615">
    <property type="entry name" value="HNH_nuc"/>
</dbReference>
<evidence type="ECO:0000313" key="2">
    <source>
        <dbReference type="Proteomes" id="UP001458946"/>
    </source>
</evidence>
<comment type="caution">
    <text evidence="1">The sequence shown here is derived from an EMBL/GenBank/DDBJ whole genome shotgun (WGS) entry which is preliminary data.</text>
</comment>
<dbReference type="EMBL" id="BAABRN010000058">
    <property type="protein sequence ID" value="GAA5503639.1"/>
    <property type="molecule type" value="Genomic_DNA"/>
</dbReference>
<evidence type="ECO:0008006" key="3">
    <source>
        <dbReference type="Google" id="ProtNLM"/>
    </source>
</evidence>
<evidence type="ECO:0000313" key="1">
    <source>
        <dbReference type="EMBL" id="GAA5503639.1"/>
    </source>
</evidence>